<dbReference type="Proteomes" id="UP000053263">
    <property type="component" value="Unassembled WGS sequence"/>
</dbReference>
<dbReference type="Pfam" id="PF20231">
    <property type="entry name" value="DUF6589"/>
    <property type="match status" value="1"/>
</dbReference>
<evidence type="ECO:0000313" key="2">
    <source>
        <dbReference type="EMBL" id="KII82620.1"/>
    </source>
</evidence>
<dbReference type="InterPro" id="IPR046496">
    <property type="entry name" value="DUF6589"/>
</dbReference>
<name>A0A0C9SUT9_PLICR</name>
<gene>
    <name evidence="2" type="ORF">PLICRDRAFT_71144</name>
</gene>
<accession>A0A0C9SUT9</accession>
<organism evidence="2 3">
    <name type="scientific">Plicaturopsis crispa FD-325 SS-3</name>
    <dbReference type="NCBI Taxonomy" id="944288"/>
    <lineage>
        <taxon>Eukaryota</taxon>
        <taxon>Fungi</taxon>
        <taxon>Dikarya</taxon>
        <taxon>Basidiomycota</taxon>
        <taxon>Agaricomycotina</taxon>
        <taxon>Agaricomycetes</taxon>
        <taxon>Agaricomycetidae</taxon>
        <taxon>Amylocorticiales</taxon>
        <taxon>Amylocorticiaceae</taxon>
        <taxon>Plicatura</taxon>
        <taxon>Plicaturopsis crispa</taxon>
    </lineage>
</organism>
<keyword evidence="3" id="KW-1185">Reference proteome</keyword>
<proteinExistence type="predicted"/>
<evidence type="ECO:0000313" key="3">
    <source>
        <dbReference type="Proteomes" id="UP000053263"/>
    </source>
</evidence>
<dbReference type="HOGENOM" id="CLU_007061_3_1_1"/>
<dbReference type="AlphaFoldDB" id="A0A0C9SUT9"/>
<evidence type="ECO:0000259" key="1">
    <source>
        <dbReference type="Pfam" id="PF20231"/>
    </source>
</evidence>
<dbReference type="EMBL" id="KN832844">
    <property type="protein sequence ID" value="KII82620.1"/>
    <property type="molecule type" value="Genomic_DNA"/>
</dbReference>
<sequence length="409" mass="45114">MRPHAEDLVCTTVSDEMDAVNVKLRTGINDITVADLSGWSIDKAVYPVTEKFAPVLLRIIRSAATTHRATEKNVLKDRDAGCNVIITQLGNFRSQRSLSFAAYVGLFCWATGSGVQTIDTLNRLGLSIAYDSIQKLLSQLANQMITRNRQVARGPHAMCYDNINISTSTFTEQRTSGPAKVTSGTFSMLYAIENVPPSVFSLAPILARAEKATDLTYADIRPTAAQATSFLSQFEKIVAHVLTKYSEEFIAFANDPLLQHTPRTPQPDDHMDKEFPMKVTTTDEASVPGNIKHWDDTYITQLEYVPVELVDTAIPTIGIGLFHLIMNLIWRFLALHRGSLKQIGSLTHLFSVINKARLGGEKPDYHSLLAALTQIFDGLILNAWRAETGGLGKYAKTSPTAEDILAMAR</sequence>
<dbReference type="OrthoDB" id="3040861at2759"/>
<feature type="non-terminal residue" evidence="2">
    <location>
        <position position="409"/>
    </location>
</feature>
<feature type="domain" description="DUF6589" evidence="1">
    <location>
        <begin position="318"/>
        <end position="409"/>
    </location>
</feature>
<protein>
    <recommendedName>
        <fullName evidence="1">DUF6589 domain-containing protein</fullName>
    </recommendedName>
</protein>
<reference evidence="2 3" key="1">
    <citation type="submission" date="2014-06" db="EMBL/GenBank/DDBJ databases">
        <title>Evolutionary Origins and Diversification of the Mycorrhizal Mutualists.</title>
        <authorList>
            <consortium name="DOE Joint Genome Institute"/>
            <consortium name="Mycorrhizal Genomics Consortium"/>
            <person name="Kohler A."/>
            <person name="Kuo A."/>
            <person name="Nagy L.G."/>
            <person name="Floudas D."/>
            <person name="Copeland A."/>
            <person name="Barry K.W."/>
            <person name="Cichocki N."/>
            <person name="Veneault-Fourrey C."/>
            <person name="LaButti K."/>
            <person name="Lindquist E.A."/>
            <person name="Lipzen A."/>
            <person name="Lundell T."/>
            <person name="Morin E."/>
            <person name="Murat C."/>
            <person name="Riley R."/>
            <person name="Ohm R."/>
            <person name="Sun H."/>
            <person name="Tunlid A."/>
            <person name="Henrissat B."/>
            <person name="Grigoriev I.V."/>
            <person name="Hibbett D.S."/>
            <person name="Martin F."/>
        </authorList>
    </citation>
    <scope>NUCLEOTIDE SEQUENCE [LARGE SCALE GENOMIC DNA]</scope>
    <source>
        <strain evidence="2 3">FD-325 SS-3</strain>
    </source>
</reference>